<feature type="transmembrane region" description="Helical" evidence="1">
    <location>
        <begin position="134"/>
        <end position="152"/>
    </location>
</feature>
<gene>
    <name evidence="2" type="ORF">ENV35_01700</name>
</gene>
<protein>
    <submittedName>
        <fullName evidence="2">Uncharacterized protein</fullName>
    </submittedName>
</protein>
<keyword evidence="1" id="KW-0812">Transmembrane</keyword>
<reference evidence="2" key="1">
    <citation type="journal article" date="2020" name="mSystems">
        <title>Genome- and Community-Level Interaction Insights into Carbon Utilization and Element Cycling Functions of Hydrothermarchaeota in Hydrothermal Sediment.</title>
        <authorList>
            <person name="Zhou Z."/>
            <person name="Liu Y."/>
            <person name="Xu W."/>
            <person name="Pan J."/>
            <person name="Luo Z.H."/>
            <person name="Li M."/>
        </authorList>
    </citation>
    <scope>NUCLEOTIDE SEQUENCE [LARGE SCALE GENOMIC DNA]</scope>
    <source>
        <strain evidence="2">SpSt-751</strain>
    </source>
</reference>
<evidence type="ECO:0000256" key="1">
    <source>
        <dbReference type="SAM" id="Phobius"/>
    </source>
</evidence>
<dbReference type="EMBL" id="DTGA01000036">
    <property type="protein sequence ID" value="HGB30575.1"/>
    <property type="molecule type" value="Genomic_DNA"/>
</dbReference>
<keyword evidence="1" id="KW-0472">Membrane</keyword>
<name>A0A7C3SQN4_9BACT</name>
<dbReference type="AlphaFoldDB" id="A0A7C3SQN4"/>
<accession>A0A7C3SQN4</accession>
<comment type="caution">
    <text evidence="2">The sequence shown here is derived from an EMBL/GenBank/DDBJ whole genome shotgun (WGS) entry which is preliminary data.</text>
</comment>
<organism evidence="2">
    <name type="scientific">Dictyoglomus turgidum</name>
    <dbReference type="NCBI Taxonomy" id="513050"/>
    <lineage>
        <taxon>Bacteria</taxon>
        <taxon>Pseudomonadati</taxon>
        <taxon>Dictyoglomota</taxon>
        <taxon>Dictyoglomia</taxon>
        <taxon>Dictyoglomales</taxon>
        <taxon>Dictyoglomaceae</taxon>
        <taxon>Dictyoglomus</taxon>
    </lineage>
</organism>
<proteinExistence type="predicted"/>
<sequence length="189" mass="21830">MYKIDVKEGTYTLNSGKTVTPDNLDDLTKDEIKELLDTGVSAWELLLLRKSNHNLVNSINVIMEKIQERIESLHEANTEILKSLENINKKLIITTKNGISQERNIGEVVEELWEIHKKERNAKKLREVILTYKYYFTIVFVSIFLLSFKFHNEINNFLKIFENYLLAGLSAGTAVTLILSIIKMVISKK</sequence>
<evidence type="ECO:0000313" key="2">
    <source>
        <dbReference type="EMBL" id="HGB30575.1"/>
    </source>
</evidence>
<feature type="transmembrane region" description="Helical" evidence="1">
    <location>
        <begin position="164"/>
        <end position="186"/>
    </location>
</feature>
<keyword evidence="1" id="KW-1133">Transmembrane helix</keyword>